<feature type="domain" description="Response regulatory" evidence="4">
    <location>
        <begin position="5"/>
        <end position="121"/>
    </location>
</feature>
<dbReference type="SMART" id="SM00267">
    <property type="entry name" value="GGDEF"/>
    <property type="match status" value="1"/>
</dbReference>
<dbReference type="SMART" id="SM00448">
    <property type="entry name" value="REC"/>
    <property type="match status" value="1"/>
</dbReference>
<dbReference type="PROSITE" id="PS50887">
    <property type="entry name" value="GGDEF"/>
    <property type="match status" value="1"/>
</dbReference>
<gene>
    <name evidence="7" type="ORF">LKD22_04280</name>
</gene>
<proteinExistence type="predicted"/>
<dbReference type="CDD" id="cd01949">
    <property type="entry name" value="GGDEF"/>
    <property type="match status" value="1"/>
</dbReference>
<evidence type="ECO:0000313" key="7">
    <source>
        <dbReference type="EMBL" id="MCC2176351.1"/>
    </source>
</evidence>
<protein>
    <recommendedName>
        <fullName evidence="1">Stage 0 sporulation protein A homolog</fullName>
    </recommendedName>
</protein>
<dbReference type="InterPro" id="IPR029787">
    <property type="entry name" value="Nucleotide_cyclase"/>
</dbReference>
<dbReference type="SUPFAM" id="SSF52172">
    <property type="entry name" value="CheY-like"/>
    <property type="match status" value="1"/>
</dbReference>
<dbReference type="SUPFAM" id="SSF109604">
    <property type="entry name" value="HD-domain/PDEase-like"/>
    <property type="match status" value="1"/>
</dbReference>
<dbReference type="Gene3D" id="3.40.50.2300">
    <property type="match status" value="1"/>
</dbReference>
<comment type="function">
    <text evidence="2">May play the central regulatory role in sporulation. It may be an element of the effector pathway responsible for the activation of sporulation genes in response to nutritional stress. Spo0A may act in concert with spo0H (a sigma factor) to control the expression of some genes that are critical to the sporulation process.</text>
</comment>
<dbReference type="AlphaFoldDB" id="A0AAW4VTY1"/>
<dbReference type="InterPro" id="IPR052020">
    <property type="entry name" value="Cyclic_di-GMP/3'3'-cGAMP_PDE"/>
</dbReference>
<dbReference type="PANTHER" id="PTHR45228">
    <property type="entry name" value="CYCLIC DI-GMP PHOSPHODIESTERASE TM_0186-RELATED"/>
    <property type="match status" value="1"/>
</dbReference>
<dbReference type="PROSITE" id="PS51832">
    <property type="entry name" value="HD_GYP"/>
    <property type="match status" value="1"/>
</dbReference>
<keyword evidence="7" id="KW-0808">Transferase</keyword>
<dbReference type="Pfam" id="PF00990">
    <property type="entry name" value="GGDEF"/>
    <property type="match status" value="1"/>
</dbReference>
<name>A0AAW4VTY1_9FIRM</name>
<sequence>MNRQKILIVDDSELNREMLKAILGEEYDYAEAEDGAQAILMLQQDMNIDLLLLDINMPKIDGFGVLERLNQFRWIEELPVIMISATEDRAVIERCYSLGITDYIRRPFDSFIVQRRVKNTLTLYANQKRLMGMVSDQIYQNEKDSHVMIGILSHIVEFRNSESAQHVLQVQTVTEMLLRKLTEKTDVYGLTEDKIRLITTASALHDIGKISIPENILNKAGALTPEEFNIIRTHPVIGASMLEGLTQYRDEPLVKVAIEICRWHHERWDGGGYPDGLLGEQIPISAQVVALADVFDALTSDRCYKKAYSHDTAITMILNGECGAFNPMLLDCLQEISMRLRSALPTLAADQVLRRDAKRLSAELLQKSAVPHSDRAQRELNYVKEKLDFFVSCCGDMQFEYDVPAGTVIIADRSRPRQQQCTILDVHETDSLRLLRPADIARLRAALKATTPENNELSLSLLLPVGRKQHWHNIRMHTLWSPFSPSHYVGVIGCLTDAQKVQGGYAPFRCTGKSATDEPSITNDIQRLSAIFDVVRLVDPTKYAVLDLDADGILHRTGERCAAFWDNDAGCANCISARAFAEHTTLNKLEFTRNEMYFVISKYITINDTPCVLELVSRLNEGRWIDANGSRFLLDRTRGEDMQLFLDPLTNVYSRRYFETYRTHLEGMEGVALMDVNNFKLINDRCGHAAGDAALRDIANAVRSCIRKTDILIRYGGDEFLLLFPRMTEEAFLYKKKQIQQAVRGIRMSEFADVQLSVSIGGICGVHPITEAIRKADYLMYLDKAEQKS</sequence>
<dbReference type="InterPro" id="IPR000160">
    <property type="entry name" value="GGDEF_dom"/>
</dbReference>
<dbReference type="RefSeq" id="WP_227600326.1">
    <property type="nucleotide sequence ID" value="NZ_JAJEPX010000008.1"/>
</dbReference>
<dbReference type="InterPro" id="IPR037522">
    <property type="entry name" value="HD_GYP_dom"/>
</dbReference>
<evidence type="ECO:0000259" key="4">
    <source>
        <dbReference type="PROSITE" id="PS50110"/>
    </source>
</evidence>
<dbReference type="Gene3D" id="1.10.3210.10">
    <property type="entry name" value="Hypothetical protein af1432"/>
    <property type="match status" value="1"/>
</dbReference>
<dbReference type="GO" id="GO:0000160">
    <property type="term" value="P:phosphorelay signal transduction system"/>
    <property type="evidence" value="ECO:0007669"/>
    <property type="project" value="InterPro"/>
</dbReference>
<dbReference type="PANTHER" id="PTHR45228:SF5">
    <property type="entry name" value="CYCLIC DI-GMP PHOSPHODIESTERASE VC_1348-RELATED"/>
    <property type="match status" value="1"/>
</dbReference>
<organism evidence="7 8">
    <name type="scientific">Agathobaculum butyriciproducens</name>
    <dbReference type="NCBI Taxonomy" id="1628085"/>
    <lineage>
        <taxon>Bacteria</taxon>
        <taxon>Bacillati</taxon>
        <taxon>Bacillota</taxon>
        <taxon>Clostridia</taxon>
        <taxon>Eubacteriales</taxon>
        <taxon>Butyricicoccaceae</taxon>
        <taxon>Agathobaculum</taxon>
    </lineage>
</organism>
<evidence type="ECO:0000256" key="3">
    <source>
        <dbReference type="PROSITE-ProRule" id="PRU00169"/>
    </source>
</evidence>
<dbReference type="InterPro" id="IPR043128">
    <property type="entry name" value="Rev_trsase/Diguanyl_cyclase"/>
</dbReference>
<evidence type="ECO:0000256" key="2">
    <source>
        <dbReference type="ARBA" id="ARBA00024867"/>
    </source>
</evidence>
<dbReference type="Gene3D" id="3.30.70.270">
    <property type="match status" value="1"/>
</dbReference>
<dbReference type="GO" id="GO:0016779">
    <property type="term" value="F:nucleotidyltransferase activity"/>
    <property type="evidence" value="ECO:0007669"/>
    <property type="project" value="UniProtKB-KW"/>
</dbReference>
<dbReference type="SUPFAM" id="SSF55073">
    <property type="entry name" value="Nucleotide cyclase"/>
    <property type="match status" value="1"/>
</dbReference>
<dbReference type="Proteomes" id="UP001298753">
    <property type="component" value="Unassembled WGS sequence"/>
</dbReference>
<evidence type="ECO:0000256" key="1">
    <source>
        <dbReference type="ARBA" id="ARBA00018672"/>
    </source>
</evidence>
<keyword evidence="8" id="KW-1185">Reference proteome</keyword>
<comment type="caution">
    <text evidence="7">The sequence shown here is derived from an EMBL/GenBank/DDBJ whole genome shotgun (WGS) entry which is preliminary data.</text>
</comment>
<feature type="modified residue" description="4-aspartylphosphate" evidence="3">
    <location>
        <position position="54"/>
    </location>
</feature>
<dbReference type="GeneID" id="98660424"/>
<dbReference type="EMBL" id="JAJEPX010000008">
    <property type="protein sequence ID" value="MCC2176351.1"/>
    <property type="molecule type" value="Genomic_DNA"/>
</dbReference>
<keyword evidence="3" id="KW-0597">Phosphoprotein</keyword>
<evidence type="ECO:0000313" key="8">
    <source>
        <dbReference type="Proteomes" id="UP001298753"/>
    </source>
</evidence>
<accession>A0AAW4VTY1</accession>
<dbReference type="InterPro" id="IPR011006">
    <property type="entry name" value="CheY-like_superfamily"/>
</dbReference>
<dbReference type="InterPro" id="IPR001789">
    <property type="entry name" value="Sig_transdc_resp-reg_receiver"/>
</dbReference>
<reference evidence="7 8" key="1">
    <citation type="submission" date="2021-10" db="EMBL/GenBank/DDBJ databases">
        <title>Anaerobic single-cell dispensing facilitates the cultivation of human gut bacteria.</title>
        <authorList>
            <person name="Afrizal A."/>
        </authorList>
    </citation>
    <scope>NUCLEOTIDE SEQUENCE [LARGE SCALE GENOMIC DNA]</scope>
    <source>
        <strain evidence="7 8">CLA-AA-H270</strain>
    </source>
</reference>
<dbReference type="SMART" id="SM00471">
    <property type="entry name" value="HDc"/>
    <property type="match status" value="1"/>
</dbReference>
<dbReference type="PROSITE" id="PS50110">
    <property type="entry name" value="RESPONSE_REGULATORY"/>
    <property type="match status" value="1"/>
</dbReference>
<dbReference type="InterPro" id="IPR003607">
    <property type="entry name" value="HD/PDEase_dom"/>
</dbReference>
<dbReference type="Pfam" id="PF13487">
    <property type="entry name" value="HD_5"/>
    <property type="match status" value="1"/>
</dbReference>
<evidence type="ECO:0000259" key="6">
    <source>
        <dbReference type="PROSITE" id="PS51832"/>
    </source>
</evidence>
<dbReference type="NCBIfam" id="TIGR00254">
    <property type="entry name" value="GGDEF"/>
    <property type="match status" value="1"/>
</dbReference>
<evidence type="ECO:0000259" key="5">
    <source>
        <dbReference type="PROSITE" id="PS50887"/>
    </source>
</evidence>
<dbReference type="Pfam" id="PF00072">
    <property type="entry name" value="Response_reg"/>
    <property type="match status" value="1"/>
</dbReference>
<keyword evidence="7" id="KW-0548">Nucleotidyltransferase</keyword>
<feature type="domain" description="GGDEF" evidence="5">
    <location>
        <begin position="667"/>
        <end position="789"/>
    </location>
</feature>
<feature type="domain" description="HD-GYP" evidence="6">
    <location>
        <begin position="141"/>
        <end position="349"/>
    </location>
</feature>
<dbReference type="CDD" id="cd00077">
    <property type="entry name" value="HDc"/>
    <property type="match status" value="1"/>
</dbReference>